<sequence length="272" mass="31824">MDIKPRYRRSCADYLRLYLNLDGPEVNEYSKHDHELCGNITDLDQKTYFSKDRALIMEFHSDKGFGNFTGFKGRYRFIDKTQFKTSGLKKDGFPCSYDFHSFHNNTKGYFFSPLYPQNYPANSKCSYTFYGHAIDERVKIIFMNIQLQQGTDPRNCDTNTDYIIIYDGLDSYARKKQVLCGLRNNELVVSNASNLYIEFRSDSTIQGKGFGATYEFIPKNIIPTQLPYYVVPRKSLLEKFDISKEQFCKERFCFLCDDRVEPTISSSRFQMS</sequence>
<comment type="caution">
    <text evidence="4">The sequence shown here is derived from an EMBL/GenBank/DDBJ whole genome shotgun (WGS) entry which is preliminary data.</text>
</comment>
<evidence type="ECO:0000259" key="3">
    <source>
        <dbReference type="PROSITE" id="PS01180"/>
    </source>
</evidence>
<dbReference type="PANTHER" id="PTHR47537">
    <property type="entry name" value="CUBILIN"/>
    <property type="match status" value="1"/>
</dbReference>
<evidence type="ECO:0000256" key="2">
    <source>
        <dbReference type="PROSITE-ProRule" id="PRU00059"/>
    </source>
</evidence>
<organism evidence="4 5">
    <name type="scientific">Pinctada imbricata</name>
    <name type="common">Atlantic pearl-oyster</name>
    <name type="synonym">Pinctada martensii</name>
    <dbReference type="NCBI Taxonomy" id="66713"/>
    <lineage>
        <taxon>Eukaryota</taxon>
        <taxon>Metazoa</taxon>
        <taxon>Spiralia</taxon>
        <taxon>Lophotrochozoa</taxon>
        <taxon>Mollusca</taxon>
        <taxon>Bivalvia</taxon>
        <taxon>Autobranchia</taxon>
        <taxon>Pteriomorphia</taxon>
        <taxon>Pterioida</taxon>
        <taxon>Pterioidea</taxon>
        <taxon>Pteriidae</taxon>
        <taxon>Pinctada</taxon>
    </lineage>
</organism>
<protein>
    <recommendedName>
        <fullName evidence="3">CUB domain-containing protein</fullName>
    </recommendedName>
</protein>
<keyword evidence="5" id="KW-1185">Reference proteome</keyword>
<reference evidence="4" key="1">
    <citation type="submission" date="2019-08" db="EMBL/GenBank/DDBJ databases">
        <title>The improved chromosome-level genome for the pearl oyster Pinctada fucata martensii using PacBio sequencing and Hi-C.</title>
        <authorList>
            <person name="Zheng Z."/>
        </authorList>
    </citation>
    <scope>NUCLEOTIDE SEQUENCE</scope>
    <source>
        <strain evidence="4">ZZ-2019</strain>
        <tissue evidence="4">Adductor muscle</tissue>
    </source>
</reference>
<dbReference type="SMART" id="SM00042">
    <property type="entry name" value="CUB"/>
    <property type="match status" value="1"/>
</dbReference>
<dbReference type="AlphaFoldDB" id="A0AA88YC69"/>
<gene>
    <name evidence="4" type="ORF">FSP39_000624</name>
</gene>
<feature type="domain" description="CUB" evidence="3">
    <location>
        <begin position="95"/>
        <end position="217"/>
    </location>
</feature>
<dbReference type="PANTHER" id="PTHR47537:SF2">
    <property type="entry name" value="CUBILIN"/>
    <property type="match status" value="1"/>
</dbReference>
<dbReference type="InterPro" id="IPR000859">
    <property type="entry name" value="CUB_dom"/>
</dbReference>
<keyword evidence="1" id="KW-1015">Disulfide bond</keyword>
<evidence type="ECO:0000256" key="1">
    <source>
        <dbReference type="ARBA" id="ARBA00023157"/>
    </source>
</evidence>
<comment type="caution">
    <text evidence="2">Lacks conserved residue(s) required for the propagation of feature annotation.</text>
</comment>
<dbReference type="EMBL" id="VSWD01000007">
    <property type="protein sequence ID" value="KAK3096487.1"/>
    <property type="molecule type" value="Genomic_DNA"/>
</dbReference>
<dbReference type="Gene3D" id="2.60.120.290">
    <property type="entry name" value="Spermadhesin, CUB domain"/>
    <property type="match status" value="2"/>
</dbReference>
<dbReference type="PROSITE" id="PS01180">
    <property type="entry name" value="CUB"/>
    <property type="match status" value="1"/>
</dbReference>
<dbReference type="SUPFAM" id="SSF49854">
    <property type="entry name" value="Spermadhesin, CUB domain"/>
    <property type="match status" value="1"/>
</dbReference>
<evidence type="ECO:0000313" key="5">
    <source>
        <dbReference type="Proteomes" id="UP001186944"/>
    </source>
</evidence>
<dbReference type="Pfam" id="PF00431">
    <property type="entry name" value="CUB"/>
    <property type="match status" value="1"/>
</dbReference>
<accession>A0AA88YC69</accession>
<evidence type="ECO:0000313" key="4">
    <source>
        <dbReference type="EMBL" id="KAK3096487.1"/>
    </source>
</evidence>
<name>A0AA88YC69_PINIB</name>
<dbReference type="Proteomes" id="UP001186944">
    <property type="component" value="Unassembled WGS sequence"/>
</dbReference>
<dbReference type="InterPro" id="IPR035914">
    <property type="entry name" value="Sperma_CUB_dom_sf"/>
</dbReference>
<dbReference type="InterPro" id="IPR053207">
    <property type="entry name" value="Non-NMDA_GluR_Accessory"/>
</dbReference>
<proteinExistence type="predicted"/>
<dbReference type="GO" id="GO:0005886">
    <property type="term" value="C:plasma membrane"/>
    <property type="evidence" value="ECO:0007669"/>
    <property type="project" value="TreeGrafter"/>
</dbReference>
<dbReference type="CDD" id="cd00041">
    <property type="entry name" value="CUB"/>
    <property type="match status" value="1"/>
</dbReference>